<reference evidence="1 2" key="1">
    <citation type="submission" date="2017-04" db="EMBL/GenBank/DDBJ databases">
        <title>Characterization, genome and methylation analysis of a phthalic acid esters degrading strain Sphingobium yanoikuyae SHJ.</title>
        <authorList>
            <person name="Feng L."/>
        </authorList>
    </citation>
    <scope>NUCLEOTIDE SEQUENCE [LARGE SCALE GENOMIC DNA]</scope>
    <source>
        <strain evidence="1 2">SHJ</strain>
    </source>
</reference>
<name>A0A0J9CX15_SPHYA</name>
<dbReference type="Proteomes" id="UP000037029">
    <property type="component" value="Chromosome"/>
</dbReference>
<accession>A0A0J9CX15</accession>
<dbReference type="RefSeq" id="WP_048938766.1">
    <property type="nucleotide sequence ID" value="NZ_CP020925.1"/>
</dbReference>
<sequence>MSTAARLFHSKSDQTLYDRITPSTDQFATQQARWNDLADFLKSRMKDDTGYPISTWLQGE</sequence>
<dbReference type="EMBL" id="CP020925">
    <property type="protein sequence ID" value="ATP21013.1"/>
    <property type="molecule type" value="Genomic_DNA"/>
</dbReference>
<evidence type="ECO:0000313" key="1">
    <source>
        <dbReference type="EMBL" id="ATP21013.1"/>
    </source>
</evidence>
<protein>
    <submittedName>
        <fullName evidence="1">Uncharacterized protein</fullName>
    </submittedName>
</protein>
<evidence type="ECO:0000313" key="2">
    <source>
        <dbReference type="Proteomes" id="UP000037029"/>
    </source>
</evidence>
<dbReference type="AlphaFoldDB" id="A0A0J9CX15"/>
<proteinExistence type="predicted"/>
<organism evidence="1 2">
    <name type="scientific">Sphingobium yanoikuyae</name>
    <name type="common">Sphingomonas yanoikuyae</name>
    <dbReference type="NCBI Taxonomy" id="13690"/>
    <lineage>
        <taxon>Bacteria</taxon>
        <taxon>Pseudomonadati</taxon>
        <taxon>Pseudomonadota</taxon>
        <taxon>Alphaproteobacteria</taxon>
        <taxon>Sphingomonadales</taxon>
        <taxon>Sphingomonadaceae</taxon>
        <taxon>Sphingobium</taxon>
    </lineage>
</organism>
<gene>
    <name evidence="1" type="ORF">BV87_23235</name>
</gene>